<feature type="binding site" evidence="5">
    <location>
        <position position="42"/>
    </location>
    <ligand>
        <name>ATP</name>
        <dbReference type="ChEBI" id="CHEBI:30616"/>
    </ligand>
</feature>
<dbReference type="Proteomes" id="UP000067626">
    <property type="component" value="Chromosome"/>
</dbReference>
<dbReference type="SUPFAM" id="SSF56112">
    <property type="entry name" value="Protein kinase-like (PK-like)"/>
    <property type="match status" value="1"/>
</dbReference>
<dbReference type="GO" id="GO:0004674">
    <property type="term" value="F:protein serine/threonine kinase activity"/>
    <property type="evidence" value="ECO:0007669"/>
    <property type="project" value="UniProtKB-EC"/>
</dbReference>
<feature type="transmembrane region" description="Helical" evidence="7">
    <location>
        <begin position="408"/>
        <end position="427"/>
    </location>
</feature>
<evidence type="ECO:0000256" key="3">
    <source>
        <dbReference type="ARBA" id="ARBA00022777"/>
    </source>
</evidence>
<accession>A0A0K1EGH4</accession>
<keyword evidence="1 9" id="KW-0808">Transferase</keyword>
<dbReference type="PROSITE" id="PS00108">
    <property type="entry name" value="PROTEIN_KINASE_ST"/>
    <property type="match status" value="1"/>
</dbReference>
<dbReference type="PROSITE" id="PS50011">
    <property type="entry name" value="PROTEIN_KINASE_DOM"/>
    <property type="match status" value="1"/>
</dbReference>
<feature type="region of interest" description="Disordered" evidence="6">
    <location>
        <begin position="337"/>
        <end position="357"/>
    </location>
</feature>
<keyword evidence="7" id="KW-0472">Membrane</keyword>
<keyword evidence="7" id="KW-0812">Transmembrane</keyword>
<dbReference type="CDD" id="cd14014">
    <property type="entry name" value="STKc_PknB_like"/>
    <property type="match status" value="1"/>
</dbReference>
<keyword evidence="7" id="KW-1133">Transmembrane helix</keyword>
<keyword evidence="3 9" id="KW-0418">Kinase</keyword>
<dbReference type="Gene3D" id="3.30.200.20">
    <property type="entry name" value="Phosphorylase Kinase, domain 1"/>
    <property type="match status" value="1"/>
</dbReference>
<dbReference type="GO" id="GO:0005524">
    <property type="term" value="F:ATP binding"/>
    <property type="evidence" value="ECO:0007669"/>
    <property type="project" value="UniProtKB-UniRule"/>
</dbReference>
<sequence>MTPFSGTIIADRFRLVRTLGEGGMGSVWLAEHLGLDVPCAVKLIQGEALGSDEVRRRFEREAKIAAQIRSPHVVHILDHGVWEDTPYIAMEFLEGEDLEQRLSRLGRLDSGDVVSIATQVARALSKAHAAGLVHRDLKPANIFLASDDDREIVKVLDFGIAKDVTPTVTSTTKTGALLGTPVYMSPEQAQGVRAVDHRSDLWSLGVVVFECLTGQLPFMSEAFGDLLLKIMVHPQPVPSNLAPVPPGFDAWWARATRREPDLRFQSAKEMAEALNLALGVRGSSHELRSHMSDALRLARSSSLSLGAHRRLSAPPLPPVPSCAGDAVFDATVATPEHPTATRRNGTAVMTPQVPPSERAPISAVASSVQTLALNRPVSSRRRSPLPTEGLVTNPALATPLPGNRLHRLAAGLLLGIVVVPVAAWLLVRSGEPPRAVAHPISFRPSLELEGAMNGEHRDATLDPPSSELPSSVAPLAASATRPTTTARRPVASLPPRSGALATERRPMRPASPALPLEPPVAAPTPAMPPPPPQSAPQPVNSASRKRDPKDFGI</sequence>
<evidence type="ECO:0000256" key="6">
    <source>
        <dbReference type="SAM" id="MobiDB-lite"/>
    </source>
</evidence>
<dbReference type="Gene3D" id="1.10.510.10">
    <property type="entry name" value="Transferase(Phosphotransferase) domain 1"/>
    <property type="match status" value="1"/>
</dbReference>
<evidence type="ECO:0000256" key="1">
    <source>
        <dbReference type="ARBA" id="ARBA00022679"/>
    </source>
</evidence>
<feature type="compositionally biased region" description="Pro residues" evidence="6">
    <location>
        <begin position="515"/>
        <end position="535"/>
    </location>
</feature>
<reference evidence="9 10" key="1">
    <citation type="submission" date="2015-07" db="EMBL/GenBank/DDBJ databases">
        <title>Genome analysis of myxobacterium Chondromyces crocatus Cm c5 reveals a high potential for natural compound synthesis and the genetic basis for the loss of fruiting body formation.</title>
        <authorList>
            <person name="Zaburannyi N."/>
            <person name="Bunk B."/>
            <person name="Maier J."/>
            <person name="Overmann J."/>
            <person name="Mueller R."/>
        </authorList>
    </citation>
    <scope>NUCLEOTIDE SEQUENCE [LARGE SCALE GENOMIC DNA]</scope>
    <source>
        <strain evidence="9 10">Cm c5</strain>
    </source>
</reference>
<feature type="region of interest" description="Disordered" evidence="6">
    <location>
        <begin position="455"/>
        <end position="553"/>
    </location>
</feature>
<feature type="compositionally biased region" description="Low complexity" evidence="6">
    <location>
        <begin position="463"/>
        <end position="491"/>
    </location>
</feature>
<dbReference type="EC" id="2.7.11.1" evidence="9"/>
<dbReference type="InterPro" id="IPR011009">
    <property type="entry name" value="Kinase-like_dom_sf"/>
</dbReference>
<evidence type="ECO:0000256" key="4">
    <source>
        <dbReference type="ARBA" id="ARBA00022840"/>
    </source>
</evidence>
<keyword evidence="4 5" id="KW-0067">ATP-binding</keyword>
<evidence type="ECO:0000313" key="9">
    <source>
        <dbReference type="EMBL" id="AKT39949.1"/>
    </source>
</evidence>
<dbReference type="InterPro" id="IPR000719">
    <property type="entry name" value="Prot_kinase_dom"/>
</dbReference>
<keyword evidence="10" id="KW-1185">Reference proteome</keyword>
<dbReference type="PATRIC" id="fig|52.7.peg.4514"/>
<evidence type="ECO:0000256" key="7">
    <source>
        <dbReference type="SAM" id="Phobius"/>
    </source>
</evidence>
<keyword evidence="2 5" id="KW-0547">Nucleotide-binding</keyword>
<feature type="domain" description="Protein kinase" evidence="8">
    <location>
        <begin position="13"/>
        <end position="278"/>
    </location>
</feature>
<dbReference type="InterPro" id="IPR017441">
    <property type="entry name" value="Protein_kinase_ATP_BS"/>
</dbReference>
<evidence type="ECO:0000256" key="5">
    <source>
        <dbReference type="PROSITE-ProRule" id="PRU10141"/>
    </source>
</evidence>
<dbReference type="Pfam" id="PF00069">
    <property type="entry name" value="Pkinase"/>
    <property type="match status" value="1"/>
</dbReference>
<dbReference type="KEGG" id="ccro:CMC5_041020"/>
<dbReference type="OrthoDB" id="5516937at2"/>
<proteinExistence type="predicted"/>
<dbReference type="InterPro" id="IPR008271">
    <property type="entry name" value="Ser/Thr_kinase_AS"/>
</dbReference>
<name>A0A0K1EGH4_CHOCO</name>
<dbReference type="AlphaFoldDB" id="A0A0K1EGH4"/>
<evidence type="ECO:0000256" key="2">
    <source>
        <dbReference type="ARBA" id="ARBA00022741"/>
    </source>
</evidence>
<dbReference type="RefSeq" id="WP_082362640.1">
    <property type="nucleotide sequence ID" value="NZ_CP012159.1"/>
</dbReference>
<dbReference type="PANTHER" id="PTHR43289:SF6">
    <property type="entry name" value="SERINE_THREONINE-PROTEIN KINASE NEKL-3"/>
    <property type="match status" value="1"/>
</dbReference>
<dbReference type="SMART" id="SM00220">
    <property type="entry name" value="S_TKc"/>
    <property type="match status" value="1"/>
</dbReference>
<feature type="compositionally biased region" description="Basic and acidic residues" evidence="6">
    <location>
        <begin position="544"/>
        <end position="553"/>
    </location>
</feature>
<dbReference type="PANTHER" id="PTHR43289">
    <property type="entry name" value="MITOGEN-ACTIVATED PROTEIN KINASE KINASE KINASE 20-RELATED"/>
    <property type="match status" value="1"/>
</dbReference>
<dbReference type="EMBL" id="CP012159">
    <property type="protein sequence ID" value="AKT39949.1"/>
    <property type="molecule type" value="Genomic_DNA"/>
</dbReference>
<evidence type="ECO:0000313" key="10">
    <source>
        <dbReference type="Proteomes" id="UP000067626"/>
    </source>
</evidence>
<dbReference type="PROSITE" id="PS00107">
    <property type="entry name" value="PROTEIN_KINASE_ATP"/>
    <property type="match status" value="1"/>
</dbReference>
<gene>
    <name evidence="9" type="ORF">CMC5_041020</name>
</gene>
<dbReference type="STRING" id="52.CMC5_041020"/>
<evidence type="ECO:0000259" key="8">
    <source>
        <dbReference type="PROSITE" id="PS50011"/>
    </source>
</evidence>
<organism evidence="9 10">
    <name type="scientific">Chondromyces crocatus</name>
    <dbReference type="NCBI Taxonomy" id="52"/>
    <lineage>
        <taxon>Bacteria</taxon>
        <taxon>Pseudomonadati</taxon>
        <taxon>Myxococcota</taxon>
        <taxon>Polyangia</taxon>
        <taxon>Polyangiales</taxon>
        <taxon>Polyangiaceae</taxon>
        <taxon>Chondromyces</taxon>
    </lineage>
</organism>
<protein>
    <submittedName>
        <fullName evidence="9">Protein kinase</fullName>
        <ecNumber evidence="9">2.7.11.1</ecNumber>
    </submittedName>
</protein>